<feature type="transmembrane region" description="Helical" evidence="11">
    <location>
        <begin position="876"/>
        <end position="894"/>
    </location>
</feature>
<dbReference type="GO" id="GO:0015386">
    <property type="term" value="F:potassium:proton antiporter activity"/>
    <property type="evidence" value="ECO:0007669"/>
    <property type="project" value="TreeGrafter"/>
</dbReference>
<dbReference type="Gene3D" id="6.10.140.1330">
    <property type="match status" value="2"/>
</dbReference>
<feature type="transmembrane region" description="Helical" evidence="11">
    <location>
        <begin position="1010"/>
        <end position="1038"/>
    </location>
</feature>
<evidence type="ECO:0000256" key="7">
    <source>
        <dbReference type="ARBA" id="ARBA00023136"/>
    </source>
</evidence>
<feature type="transmembrane region" description="Helical" evidence="11">
    <location>
        <begin position="227"/>
        <end position="250"/>
    </location>
</feature>
<comment type="similarity">
    <text evidence="9">Belongs to the monovalent cation:proton antiporter 1 (CPA1) transporter (TC 2.A.36) family.</text>
</comment>
<dbReference type="EMBL" id="CAKKLH010000007">
    <property type="protein sequence ID" value="CAH0098739.1"/>
    <property type="molecule type" value="Genomic_DNA"/>
</dbReference>
<keyword evidence="7 11" id="KW-0472">Membrane</keyword>
<feature type="compositionally biased region" description="Polar residues" evidence="10">
    <location>
        <begin position="751"/>
        <end position="762"/>
    </location>
</feature>
<keyword evidence="9" id="KW-0050">Antiport</keyword>
<evidence type="ECO:0000256" key="6">
    <source>
        <dbReference type="ARBA" id="ARBA00023065"/>
    </source>
</evidence>
<evidence type="ECO:0000256" key="4">
    <source>
        <dbReference type="ARBA" id="ARBA00022989"/>
    </source>
</evidence>
<feature type="transmembrane region" description="Helical" evidence="11">
    <location>
        <begin position="164"/>
        <end position="182"/>
    </location>
</feature>
<dbReference type="GO" id="GO:0015385">
    <property type="term" value="F:sodium:proton antiporter activity"/>
    <property type="evidence" value="ECO:0007669"/>
    <property type="project" value="InterPro"/>
</dbReference>
<feature type="transmembrane region" description="Helical" evidence="11">
    <location>
        <begin position="485"/>
        <end position="503"/>
    </location>
</feature>
<feature type="transmembrane region" description="Helical" evidence="11">
    <location>
        <begin position="103"/>
        <end position="123"/>
    </location>
</feature>
<feature type="transmembrane region" description="Helical" evidence="11">
    <location>
        <begin position="1130"/>
        <end position="1157"/>
    </location>
</feature>
<dbReference type="NCBIfam" id="TIGR00840">
    <property type="entry name" value="b_cpa1"/>
    <property type="match status" value="2"/>
</dbReference>
<feature type="region of interest" description="Disordered" evidence="10">
    <location>
        <begin position="743"/>
        <end position="763"/>
    </location>
</feature>
<keyword evidence="3 9" id="KW-0812">Transmembrane</keyword>
<evidence type="ECO:0000256" key="12">
    <source>
        <dbReference type="SAM" id="SignalP"/>
    </source>
</evidence>
<dbReference type="GO" id="GO:0005886">
    <property type="term" value="C:plasma membrane"/>
    <property type="evidence" value="ECO:0007669"/>
    <property type="project" value="TreeGrafter"/>
</dbReference>
<feature type="domain" description="Cation/H+ exchanger transmembrane" evidence="13">
    <location>
        <begin position="841"/>
        <end position="1222"/>
    </location>
</feature>
<dbReference type="GO" id="GO:0051453">
    <property type="term" value="P:regulation of intracellular pH"/>
    <property type="evidence" value="ECO:0007669"/>
    <property type="project" value="TreeGrafter"/>
</dbReference>
<sequence length="1495" mass="166319">MNCPAILPLLFCVLAVCYSFPQNVGPSSSQLLDTGSTAVILTTPTNVRLDEREQLTHSKIVGSNRNIIEQHENSEHAFDQSTTVPTSNTSHHIPIAEPNFPRVAVPFAIGMWVLGVCIIKTVVNGWPKLLAWFPETCCLVVVGFAVGGILYATNAAVLSPLSSTIFFFCMLPPIILDAGYFMPNRLFFDHFGTILLFAVAGTIFNAICIGVSLWACGLTGVYGFEISLLETFIFASLISAVDPVTVLAVLEEVNVAKVLYIIVFGESLMNDAVSVVLYNMCDSYVTLGADQIETADVFTGFAAFIVLALGGTTIGIVWGFLAGFATKFTHRVPVIEPIVVFIMSYGALINAEAFQLSGIFSVMFCGITMKNYVAENVSPASLTTINKGLKAISNCSESIIFLFLGITTVNDHHEWNTAFILLTIFFCSLYRAIGVVILSEIANYFRLQKINFVEKLVMSYSGLRGAIAFALVLLIDPARIPRQPLFVTATITVVFFTVFFQGITIRPLVKFLKVKQEEHQEKTMNERLHERTLDYTMAGVLDVLGQCNSIKIRNKFKQWDCAYIRPYLIRDKKHREPKITETYWALTIIEATEWARHNKRRGLTESCIRNTTANPPQPNENQVIELSEYNRELTTILDIWDSKTCHHTCKLYRCKSAGHSRCSRYVLSSENDQRTRNFSAEHANMGENESGNEQRVERHITFREMRNQCVKGEAAVDCDFNTSPHVVSNVDEETGDGGVLLDAAADPKPQTPQTSDQTSSAATIDHRHLIRSQTESNQNGQHISGISTYSTDSFHPTAPTIRHHIPIAEPNFPRVAVPFAIGMWVLGVFVVKIVVNGWPKLLAWFPETCCLVVVGFAVGGILYATNAAVLSPLSSTIFFFCMLPPIILDAGYFMPNRLFFDHFGTILLFAVAGTIFNAICIGVSLWACGLTGVYGFEISLLETFIFSSLISAVDPVTVLAVLEEIRVDKVLYIIVFGESLMNDAVSMVLYNMCDSYVTLGADQIETADIFTGFAAFIVLALGGTAIGIVWGFLAGFATKFTHRVPVIEPIVVFIMSYGALINAEAFQLSGIFSVMFCGITMKNYVAENVSPASLTTINKGLKAISNCSESIIFLFLGITTVNDHHEWNTAFILLTIFFCSLYRAIGVVILSEIANYFRLHKINYVEKLVMSYSGLRGAIAFALVLLIDPARIPRQPLFVTATITVVFFTVFFQGITIRPLVKFLKVKQEENQEKTMNERLHERMLDYTMAGVLDVLSQCNSIKIRNKFKQWDFSYIRPCLIRGKKHREPKITETYWSLTFLEALELTRHNPTNSTRSGSHSLAYSNPSCSSSNMLSCRYNPNTNIMFPLFYFYSSRDDAVLNSNRMKFKLTARTDNFVDPDEMCHQHVVCKLYRCKSVGHLRCYVVNGETSDRSRESLNRKDSNSRSKFRLEGKSNLGYNDDVDDGILIKAADSDPDGEKQRSTSTVIDAASTSCEIDADSRVSAELQGIAKALK</sequence>
<keyword evidence="6 9" id="KW-0406">Ion transport</keyword>
<evidence type="ECO:0000256" key="5">
    <source>
        <dbReference type="ARBA" id="ARBA00023053"/>
    </source>
</evidence>
<gene>
    <name evidence="14" type="ORF">DGAL_LOCUS841</name>
</gene>
<feature type="transmembrane region" description="Helical" evidence="11">
    <location>
        <begin position="130"/>
        <end position="152"/>
    </location>
</feature>
<feature type="transmembrane region" description="Helical" evidence="11">
    <location>
        <begin position="194"/>
        <end position="215"/>
    </location>
</feature>
<feature type="transmembrane region" description="Helical" evidence="11">
    <location>
        <begin position="906"/>
        <end position="932"/>
    </location>
</feature>
<dbReference type="PRINTS" id="PR01084">
    <property type="entry name" value="NAHEXCHNGR"/>
</dbReference>
<evidence type="ECO:0000259" key="13">
    <source>
        <dbReference type="Pfam" id="PF00999"/>
    </source>
</evidence>
<keyword evidence="12" id="KW-0732">Signal</keyword>
<evidence type="ECO:0000256" key="10">
    <source>
        <dbReference type="SAM" id="MobiDB-lite"/>
    </source>
</evidence>
<dbReference type="OrthoDB" id="196264at2759"/>
<feature type="transmembrane region" description="Helical" evidence="11">
    <location>
        <begin position="1169"/>
        <end position="1187"/>
    </location>
</feature>
<comment type="subcellular location">
    <subcellularLocation>
        <location evidence="1">Membrane</location>
        <topology evidence="1">Multi-pass membrane protein</topology>
    </subcellularLocation>
</comment>
<proteinExistence type="inferred from homology"/>
<organism evidence="14 15">
    <name type="scientific">Daphnia galeata</name>
    <dbReference type="NCBI Taxonomy" id="27404"/>
    <lineage>
        <taxon>Eukaryota</taxon>
        <taxon>Metazoa</taxon>
        <taxon>Ecdysozoa</taxon>
        <taxon>Arthropoda</taxon>
        <taxon>Crustacea</taxon>
        <taxon>Branchiopoda</taxon>
        <taxon>Diplostraca</taxon>
        <taxon>Cladocera</taxon>
        <taxon>Anomopoda</taxon>
        <taxon>Daphniidae</taxon>
        <taxon>Daphnia</taxon>
    </lineage>
</organism>
<keyword evidence="8 9" id="KW-0739">Sodium transport</keyword>
<dbReference type="PANTHER" id="PTHR10110">
    <property type="entry name" value="SODIUM/HYDROGEN EXCHANGER"/>
    <property type="match status" value="1"/>
</dbReference>
<dbReference type="InterPro" id="IPR004709">
    <property type="entry name" value="NaH_exchanger"/>
</dbReference>
<feature type="transmembrane region" description="Helical" evidence="11">
    <location>
        <begin position="1199"/>
        <end position="1221"/>
    </location>
</feature>
<feature type="transmembrane region" description="Helical" evidence="11">
    <location>
        <begin position="458"/>
        <end position="478"/>
    </location>
</feature>
<dbReference type="PANTHER" id="PTHR10110:SF98">
    <property type="entry name" value="SODIUM_HYDROGEN EXCHANGER"/>
    <property type="match status" value="1"/>
</dbReference>
<keyword evidence="5" id="KW-0915">Sodium</keyword>
<feature type="transmembrane region" description="Helical" evidence="11">
    <location>
        <begin position="1050"/>
        <end position="1081"/>
    </location>
</feature>
<comment type="caution">
    <text evidence="14">The sequence shown here is derived from an EMBL/GenBank/DDBJ whole genome shotgun (WGS) entry which is preliminary data.</text>
</comment>
<keyword evidence="2 9" id="KW-0813">Transport</keyword>
<dbReference type="Pfam" id="PF00999">
    <property type="entry name" value="Na_H_Exchanger"/>
    <property type="match status" value="2"/>
</dbReference>
<protein>
    <recommendedName>
        <fullName evidence="9">Sodium/hydrogen exchanger</fullName>
    </recommendedName>
</protein>
<evidence type="ECO:0000313" key="14">
    <source>
        <dbReference type="EMBL" id="CAH0098739.1"/>
    </source>
</evidence>
<evidence type="ECO:0000313" key="15">
    <source>
        <dbReference type="Proteomes" id="UP000789390"/>
    </source>
</evidence>
<evidence type="ECO:0000256" key="1">
    <source>
        <dbReference type="ARBA" id="ARBA00004141"/>
    </source>
</evidence>
<keyword evidence="15" id="KW-1185">Reference proteome</keyword>
<dbReference type="InterPro" id="IPR006153">
    <property type="entry name" value="Cation/H_exchanger_TM"/>
</dbReference>
<feature type="signal peptide" evidence="12">
    <location>
        <begin position="1"/>
        <end position="19"/>
    </location>
</feature>
<evidence type="ECO:0000256" key="3">
    <source>
        <dbReference type="ARBA" id="ARBA00022692"/>
    </source>
</evidence>
<feature type="transmembrane region" description="Helical" evidence="11">
    <location>
        <begin position="298"/>
        <end position="326"/>
    </location>
</feature>
<evidence type="ECO:0000256" key="8">
    <source>
        <dbReference type="ARBA" id="ARBA00023201"/>
    </source>
</evidence>
<name>A0A8J2RDU5_9CRUS</name>
<keyword evidence="4 11" id="KW-1133">Transmembrane helix</keyword>
<reference evidence="14" key="1">
    <citation type="submission" date="2021-11" db="EMBL/GenBank/DDBJ databases">
        <authorList>
            <person name="Schell T."/>
        </authorList>
    </citation>
    <scope>NUCLEOTIDE SEQUENCE</scope>
    <source>
        <strain evidence="14">M5</strain>
    </source>
</reference>
<feature type="domain" description="Cation/H+ exchanger transmembrane" evidence="13">
    <location>
        <begin position="133"/>
        <end position="510"/>
    </location>
</feature>
<dbReference type="GO" id="GO:0098719">
    <property type="term" value="P:sodium ion import across plasma membrane"/>
    <property type="evidence" value="ECO:0007669"/>
    <property type="project" value="TreeGrafter"/>
</dbReference>
<feature type="transmembrane region" description="Helical" evidence="11">
    <location>
        <begin position="338"/>
        <end position="369"/>
    </location>
</feature>
<accession>A0A8J2RDU5</accession>
<feature type="chain" id="PRO_5035251862" description="Sodium/hydrogen exchanger" evidence="12">
    <location>
        <begin position="20"/>
        <end position="1495"/>
    </location>
</feature>
<evidence type="ECO:0000256" key="2">
    <source>
        <dbReference type="ARBA" id="ARBA00022448"/>
    </source>
</evidence>
<feature type="transmembrane region" description="Helical" evidence="11">
    <location>
        <begin position="815"/>
        <end position="835"/>
    </location>
</feature>
<dbReference type="InterPro" id="IPR018422">
    <property type="entry name" value="Cation/H_exchanger_CPA1"/>
</dbReference>
<feature type="transmembrane region" description="Helical" evidence="11">
    <location>
        <begin position="418"/>
        <end position="438"/>
    </location>
</feature>
<evidence type="ECO:0000256" key="9">
    <source>
        <dbReference type="RuleBase" id="RU003722"/>
    </source>
</evidence>
<feature type="transmembrane region" description="Helical" evidence="11">
    <location>
        <begin position="944"/>
        <end position="963"/>
    </location>
</feature>
<evidence type="ECO:0000256" key="11">
    <source>
        <dbReference type="SAM" id="Phobius"/>
    </source>
</evidence>
<dbReference type="Proteomes" id="UP000789390">
    <property type="component" value="Unassembled WGS sequence"/>
</dbReference>
<feature type="transmembrane region" description="Helical" evidence="11">
    <location>
        <begin position="257"/>
        <end position="278"/>
    </location>
</feature>
<feature type="transmembrane region" description="Helical" evidence="11">
    <location>
        <begin position="842"/>
        <end position="864"/>
    </location>
</feature>